<name>A0A0F9GTR9_9ZZZZ</name>
<feature type="region of interest" description="Disordered" evidence="1">
    <location>
        <begin position="1"/>
        <end position="33"/>
    </location>
</feature>
<sequence>MAKKEDEANVEVEKLTPKEEPETTETEPEVDWKARHGAVDAELATLKQSHASVQTELQKSRERQVSPEMFTSLQEEIRAFQGQMLDHFAGTAELTPEMRAEIAKNSEEQRQRQKAADEITQFKAMAKKAGLDDSTIEKIVKESASAFEATAHINDIIMDRAVKAQAEVESHAAVADRKKLEEAGELRVEVGAPASGGIAKSIPTDIDKFREWIASVSQEEYEEKYSVKVKEMMRQGRIK</sequence>
<reference evidence="2" key="1">
    <citation type="journal article" date="2015" name="Nature">
        <title>Complex archaea that bridge the gap between prokaryotes and eukaryotes.</title>
        <authorList>
            <person name="Spang A."/>
            <person name="Saw J.H."/>
            <person name="Jorgensen S.L."/>
            <person name="Zaremba-Niedzwiedzka K."/>
            <person name="Martijn J."/>
            <person name="Lind A.E."/>
            <person name="van Eijk R."/>
            <person name="Schleper C."/>
            <person name="Guy L."/>
            <person name="Ettema T.J."/>
        </authorList>
    </citation>
    <scope>NUCLEOTIDE SEQUENCE</scope>
</reference>
<feature type="compositionally biased region" description="Basic and acidic residues" evidence="1">
    <location>
        <begin position="1"/>
        <end position="21"/>
    </location>
</feature>
<accession>A0A0F9GTR9</accession>
<dbReference type="EMBL" id="LAZR01019029">
    <property type="protein sequence ID" value="KKL94051.1"/>
    <property type="molecule type" value="Genomic_DNA"/>
</dbReference>
<dbReference type="AlphaFoldDB" id="A0A0F9GTR9"/>
<organism evidence="2">
    <name type="scientific">marine sediment metagenome</name>
    <dbReference type="NCBI Taxonomy" id="412755"/>
    <lineage>
        <taxon>unclassified sequences</taxon>
        <taxon>metagenomes</taxon>
        <taxon>ecological metagenomes</taxon>
    </lineage>
</organism>
<protein>
    <submittedName>
        <fullName evidence="2">Uncharacterized protein</fullName>
    </submittedName>
</protein>
<evidence type="ECO:0000256" key="1">
    <source>
        <dbReference type="SAM" id="MobiDB-lite"/>
    </source>
</evidence>
<proteinExistence type="predicted"/>
<comment type="caution">
    <text evidence="2">The sequence shown here is derived from an EMBL/GenBank/DDBJ whole genome shotgun (WGS) entry which is preliminary data.</text>
</comment>
<gene>
    <name evidence="2" type="ORF">LCGC14_1868560</name>
</gene>
<evidence type="ECO:0000313" key="2">
    <source>
        <dbReference type="EMBL" id="KKL94051.1"/>
    </source>
</evidence>